<keyword evidence="1" id="KW-1133">Transmembrane helix</keyword>
<accession>M3HFH9</accession>
<evidence type="ECO:0000313" key="2">
    <source>
        <dbReference type="EMBL" id="EMG11410.1"/>
    </source>
</evidence>
<keyword evidence="1" id="KW-0472">Membrane</keyword>
<feature type="transmembrane region" description="Helical" evidence="1">
    <location>
        <begin position="12"/>
        <end position="37"/>
    </location>
</feature>
<evidence type="ECO:0000256" key="1">
    <source>
        <dbReference type="SAM" id="Phobius"/>
    </source>
</evidence>
<gene>
    <name evidence="2" type="ORF">LEP1GSC151_5340</name>
</gene>
<keyword evidence="1" id="KW-0812">Transmembrane</keyword>
<feature type="transmembrane region" description="Helical" evidence="1">
    <location>
        <begin position="43"/>
        <end position="63"/>
    </location>
</feature>
<dbReference type="BioCyc" id="LINT1001599:G11K9-4475-MONOMER"/>
<dbReference type="EMBL" id="AFME02000168">
    <property type="protein sequence ID" value="EMG11410.1"/>
    <property type="molecule type" value="Genomic_DNA"/>
</dbReference>
<comment type="caution">
    <text evidence="2">The sequence shown here is derived from an EMBL/GenBank/DDBJ whole genome shotgun (WGS) entry which is preliminary data.</text>
</comment>
<name>M3HFH9_LEPIR</name>
<proteinExistence type="predicted"/>
<dbReference type="Proteomes" id="UP000011776">
    <property type="component" value="Unassembled WGS sequence"/>
</dbReference>
<reference evidence="2 3" key="1">
    <citation type="submission" date="2013-02" db="EMBL/GenBank/DDBJ databases">
        <authorList>
            <person name="Harkins D.M."/>
            <person name="Durkin A.S."/>
            <person name="Brinkac L.M."/>
            <person name="Haft D.H."/>
            <person name="Selengut J.D."/>
            <person name="Sanka R."/>
            <person name="DePew J."/>
            <person name="Purushe J."/>
            <person name="Tulsiani S.M."/>
            <person name="Graham G.C."/>
            <person name="Burns M.-A."/>
            <person name="Dohnt M.F."/>
            <person name="Smythe L.D."/>
            <person name="McKay D.B."/>
            <person name="Craig S.B."/>
            <person name="Vinetz J.M."/>
            <person name="Sutton G.G."/>
            <person name="Nierman W.C."/>
            <person name="Fouts D.E."/>
        </authorList>
    </citation>
    <scope>NUCLEOTIDE SEQUENCE [LARGE SCALE GENOMIC DNA]</scope>
    <source>
        <strain evidence="2 3">LT2186</strain>
    </source>
</reference>
<organism evidence="2 3">
    <name type="scientific">Leptospira interrogans serovar Grippotyphosa str. LT2186</name>
    <dbReference type="NCBI Taxonomy" id="1001599"/>
    <lineage>
        <taxon>Bacteria</taxon>
        <taxon>Pseudomonadati</taxon>
        <taxon>Spirochaetota</taxon>
        <taxon>Spirochaetia</taxon>
        <taxon>Leptospirales</taxon>
        <taxon>Leptospiraceae</taxon>
        <taxon>Leptospira</taxon>
    </lineage>
</organism>
<sequence length="73" mass="8981">MRQAYIIRSYSIFIIFYFLHAFFIRSIFSFLYFFSFYEAQVSLTYSLHFKALSTFFIFMKSLFCDCHSKKFIL</sequence>
<evidence type="ECO:0000313" key="3">
    <source>
        <dbReference type="Proteomes" id="UP000011776"/>
    </source>
</evidence>
<dbReference type="AlphaFoldDB" id="M3HFH9"/>
<protein>
    <submittedName>
        <fullName evidence="2">Uncharacterized protein</fullName>
    </submittedName>
</protein>